<feature type="domain" description="ENTH" evidence="7">
    <location>
        <begin position="18"/>
        <end position="150"/>
    </location>
</feature>
<dbReference type="SMART" id="SM00273">
    <property type="entry name" value="ENTH"/>
    <property type="match status" value="1"/>
</dbReference>
<feature type="compositionally biased region" description="Polar residues" evidence="6">
    <location>
        <begin position="334"/>
        <end position="355"/>
    </location>
</feature>
<dbReference type="GO" id="GO:0005886">
    <property type="term" value="C:plasma membrane"/>
    <property type="evidence" value="ECO:0007669"/>
    <property type="project" value="TreeGrafter"/>
</dbReference>
<keyword evidence="11" id="KW-1185">Reference proteome</keyword>
<feature type="compositionally biased region" description="Basic and acidic residues" evidence="6">
    <location>
        <begin position="183"/>
        <end position="253"/>
    </location>
</feature>
<dbReference type="EMBL" id="RXIC02000019">
    <property type="protein sequence ID" value="KAB1227207.1"/>
    <property type="molecule type" value="Genomic_DNA"/>
</dbReference>
<name>A0A6A1WTZ3_9ROSI</name>
<dbReference type="SUPFAM" id="SSF48464">
    <property type="entry name" value="ENTH/VHS domain"/>
    <property type="match status" value="1"/>
</dbReference>
<accession>A0A6A1WTZ3</accession>
<dbReference type="OrthoDB" id="4033880at2759"/>
<dbReference type="PANTHER" id="PTHR12276">
    <property type="entry name" value="EPSIN/ENT-RELATED"/>
    <property type="match status" value="1"/>
</dbReference>
<feature type="compositionally biased region" description="Basic and acidic residues" evidence="6">
    <location>
        <begin position="268"/>
        <end position="279"/>
    </location>
</feature>
<dbReference type="FunFam" id="1.25.40.90:FF:000006">
    <property type="entry name" value="Clathrin interactor 1"/>
    <property type="match status" value="1"/>
</dbReference>
<reference evidence="10 11" key="2">
    <citation type="journal article" date="2019" name="Plant Biotechnol. J.">
        <title>The red bayberry genome and genetic basis of sex determination.</title>
        <authorList>
            <person name="Jia H.M."/>
            <person name="Jia H.J."/>
            <person name="Cai Q.L."/>
            <person name="Wang Y."/>
            <person name="Zhao H.B."/>
            <person name="Yang W.F."/>
            <person name="Wang G.Y."/>
            <person name="Li Y.H."/>
            <person name="Zhan D.L."/>
            <person name="Shen Y.T."/>
            <person name="Niu Q.F."/>
            <person name="Chang L."/>
            <person name="Qiu J."/>
            <person name="Zhao L."/>
            <person name="Xie H.B."/>
            <person name="Fu W.Y."/>
            <person name="Jin J."/>
            <person name="Li X.W."/>
            <person name="Jiao Y."/>
            <person name="Zhou C.C."/>
            <person name="Tu T."/>
            <person name="Chai C.Y."/>
            <person name="Gao J.L."/>
            <person name="Fan L.J."/>
            <person name="van de Weg E."/>
            <person name="Wang J.Y."/>
            <person name="Gao Z.S."/>
        </authorList>
    </citation>
    <scope>NUCLEOTIDE SEQUENCE [LARGE SCALE GENOMIC DNA]</scope>
    <source>
        <tissue evidence="10">Leaves</tissue>
    </source>
</reference>
<evidence type="ECO:0000256" key="6">
    <source>
        <dbReference type="SAM" id="MobiDB-lite"/>
    </source>
</evidence>
<dbReference type="Gene3D" id="1.25.40.90">
    <property type="match status" value="1"/>
</dbReference>
<organism evidence="10 11">
    <name type="scientific">Morella rubra</name>
    <name type="common">Chinese bayberry</name>
    <dbReference type="NCBI Taxonomy" id="262757"/>
    <lineage>
        <taxon>Eukaryota</taxon>
        <taxon>Viridiplantae</taxon>
        <taxon>Streptophyta</taxon>
        <taxon>Embryophyta</taxon>
        <taxon>Tracheophyta</taxon>
        <taxon>Spermatophyta</taxon>
        <taxon>Magnoliopsida</taxon>
        <taxon>eudicotyledons</taxon>
        <taxon>Gunneridae</taxon>
        <taxon>Pentapetalae</taxon>
        <taxon>rosids</taxon>
        <taxon>fabids</taxon>
        <taxon>Fagales</taxon>
        <taxon>Myricaceae</taxon>
        <taxon>Morella</taxon>
    </lineage>
</organism>
<protein>
    <submittedName>
        <fullName evidence="10">Clathrin interactor EPSIN 2</fullName>
    </submittedName>
</protein>
<evidence type="ECO:0000313" key="8">
    <source>
        <dbReference type="EMBL" id="KAB1213374.1"/>
    </source>
</evidence>
<comment type="similarity">
    <text evidence="3">Belongs to the epsin family.</text>
</comment>
<dbReference type="GO" id="GO:0005768">
    <property type="term" value="C:endosome"/>
    <property type="evidence" value="ECO:0007669"/>
    <property type="project" value="TreeGrafter"/>
</dbReference>
<dbReference type="EMBL" id="RXIC02000023">
    <property type="protein sequence ID" value="KAB1213374.1"/>
    <property type="molecule type" value="Genomic_DNA"/>
</dbReference>
<evidence type="ECO:0000313" key="9">
    <source>
        <dbReference type="EMBL" id="KAB1227205.1"/>
    </source>
</evidence>
<comment type="caution">
    <text evidence="10">The sequence shown here is derived from an EMBL/GenBank/DDBJ whole genome shotgun (WGS) entry which is preliminary data.</text>
</comment>
<evidence type="ECO:0000256" key="2">
    <source>
        <dbReference type="ARBA" id="ARBA00004555"/>
    </source>
</evidence>
<gene>
    <name evidence="9" type="ORF">CJ030_MR1G022625</name>
    <name evidence="10" type="ORF">CJ030_MR1G022627</name>
    <name evidence="8" type="ORF">CJ030_MR5G003556</name>
</gene>
<feature type="region of interest" description="Disordered" evidence="6">
    <location>
        <begin position="150"/>
        <end position="373"/>
    </location>
</feature>
<dbReference type="PANTHER" id="PTHR12276:SF91">
    <property type="entry name" value="CLATHRIN INTERACTOR EPSIN 2-RELATED"/>
    <property type="match status" value="1"/>
</dbReference>
<evidence type="ECO:0000313" key="11">
    <source>
        <dbReference type="Proteomes" id="UP000516437"/>
    </source>
</evidence>
<keyword evidence="4" id="KW-0333">Golgi apparatus</keyword>
<dbReference type="InterPro" id="IPR008942">
    <property type="entry name" value="ENTH_VHS"/>
</dbReference>
<evidence type="ECO:0000313" key="10">
    <source>
        <dbReference type="EMBL" id="KAB1227207.1"/>
    </source>
</evidence>
<feature type="compositionally biased region" description="Basic and acidic residues" evidence="6">
    <location>
        <begin position="313"/>
        <end position="332"/>
    </location>
</feature>
<dbReference type="Pfam" id="PF01417">
    <property type="entry name" value="ENTH"/>
    <property type="match status" value="1"/>
</dbReference>
<dbReference type="GO" id="GO:0030125">
    <property type="term" value="C:clathrin vesicle coat"/>
    <property type="evidence" value="ECO:0007669"/>
    <property type="project" value="TreeGrafter"/>
</dbReference>
<proteinExistence type="inferred from homology"/>
<dbReference type="PROSITE" id="PS50942">
    <property type="entry name" value="ENTH"/>
    <property type="match status" value="1"/>
</dbReference>
<dbReference type="EMBL" id="RXIC02000019">
    <property type="protein sequence ID" value="KAB1227205.1"/>
    <property type="molecule type" value="Genomic_DNA"/>
</dbReference>
<dbReference type="GO" id="GO:0005543">
    <property type="term" value="F:phospholipid binding"/>
    <property type="evidence" value="ECO:0007669"/>
    <property type="project" value="TreeGrafter"/>
</dbReference>
<evidence type="ECO:0000256" key="5">
    <source>
        <dbReference type="ARBA" id="ARBA00023329"/>
    </source>
</evidence>
<dbReference type="GO" id="GO:0030276">
    <property type="term" value="F:clathrin binding"/>
    <property type="evidence" value="ECO:0007669"/>
    <property type="project" value="TreeGrafter"/>
</dbReference>
<dbReference type="Proteomes" id="UP000516437">
    <property type="component" value="Chromosome 1"/>
</dbReference>
<comment type="subcellular location">
    <subcellularLocation>
        <location evidence="1">Cytoplasmic vesicle</location>
        <location evidence="1">Clathrin-coated vesicle</location>
    </subcellularLocation>
    <subcellularLocation>
        <location evidence="2">Golgi apparatus</location>
    </subcellularLocation>
</comment>
<evidence type="ECO:0000256" key="4">
    <source>
        <dbReference type="ARBA" id="ARBA00023034"/>
    </source>
</evidence>
<dbReference type="GO" id="GO:0005794">
    <property type="term" value="C:Golgi apparatus"/>
    <property type="evidence" value="ECO:0007669"/>
    <property type="project" value="UniProtKB-SubCell"/>
</dbReference>
<dbReference type="CDD" id="cd03571">
    <property type="entry name" value="ENTH"/>
    <property type="match status" value="1"/>
</dbReference>
<reference evidence="10" key="3">
    <citation type="submission" date="2019-09" db="EMBL/GenBank/DDBJ databases">
        <authorList>
            <person name="Gao Z."/>
        </authorList>
    </citation>
    <scope>NUCLEOTIDE SEQUENCE</scope>
    <source>
        <tissue evidence="10">Leaves</tissue>
    </source>
</reference>
<dbReference type="AlphaFoldDB" id="A0A6A1WTZ3"/>
<reference evidence="10" key="1">
    <citation type="submission" date="2018-07" db="EMBL/GenBank/DDBJ databases">
        <authorList>
            <person name="Gao Z.-S."/>
            <person name="Jia H.-M."/>
            <person name="Jia H.-J."/>
            <person name="Cai Q.-L."/>
            <person name="Wang Y."/>
            <person name="Zhao H.-B."/>
        </authorList>
    </citation>
    <scope>NUCLEOTIDE SEQUENCE</scope>
    <source>
        <tissue evidence="10">Leaves</tissue>
    </source>
</reference>
<sequence>MKKVFDQTVRDIKREVNKKVLKVPGIEQKVLDATSNEPWGPHGSLLADIAQATRNYHEYQMIMSVIWKRINDTGKNWRHVYKALTVLEYLVAYGSERVIDEIREHAYQIQTLADFQYIDSSGRDQGSNVRKKSQSLVVLVNDKERISEVRQKAAANREKFRSAASTGGMYRPGSHSSTGGYGDRYDDDRYEGRSGGRDEDRNGYGYGREREMGYRDDDRYGKYGDSSSRDGDRYGRDEERYSRDGYRDDDYRGRSQSVDEYQYGSRSRSTDRDRDRAYDDDGQYSSRRLDRKFSEQNIGAPPSYEEAVSESRSPVHSERDGETSVASAHRDSSPAVNIPTQETTAPTLAPPQNQEVGGFDEFDPRGSFSAAPGTSNNAEMDLLGSLSDSFPSNALAIVPTTSEADAYTNSAPAPAFAAAVSTPDVLNEGFEDPFGDSPFKALPSTASVPTPQQFSAPTDSFQPTMNQNAEPPQLPALKADTVSNLDFGDTLSGLTYSGPSVSSIQPPTNMQYLPQELSISQQNSDILADILPPPGPSPAFTSQQAFSGPTGQPVHPTANIYGTLPPQAVPVAPQNQAGTPAQFSSGSFLPQGVSTSLPTSHMAPEPQAGPTAQLNGGIFFPQQGGSPITSHMAPQASSGPAVQFNGTNFLPPQAYSAPAAAHLAHQMPTGPAVLPNNNNDVLGNLLPQAGPNTPMTSQQNLPSSTGSLSIVPQPAKDKFETKSTVWADTLSRGLVNLNISGSKINPLADIGIDFDAINRREKRMEKPAAAPVTSTVNMGKAMGSGTGIGRAGAGALRAPPNPMMGGRPVAAMGMVGYGGVNQPMGMNMNMGMAQGVQIQPPTGLAPGSNIPGYAPMMGTGGYMPQHPYGSGYR</sequence>
<dbReference type="Proteomes" id="UP000516437">
    <property type="component" value="Chromosome 5"/>
</dbReference>
<dbReference type="InterPro" id="IPR013809">
    <property type="entry name" value="ENTH"/>
</dbReference>
<evidence type="ECO:0000259" key="7">
    <source>
        <dbReference type="PROSITE" id="PS50942"/>
    </source>
</evidence>
<dbReference type="GO" id="GO:0006897">
    <property type="term" value="P:endocytosis"/>
    <property type="evidence" value="ECO:0007669"/>
    <property type="project" value="TreeGrafter"/>
</dbReference>
<keyword evidence="5" id="KW-0968">Cytoplasmic vesicle</keyword>
<feature type="compositionally biased region" description="Basic and acidic residues" evidence="6">
    <location>
        <begin position="150"/>
        <end position="161"/>
    </location>
</feature>
<evidence type="ECO:0000256" key="3">
    <source>
        <dbReference type="ARBA" id="ARBA00010130"/>
    </source>
</evidence>
<evidence type="ECO:0000256" key="1">
    <source>
        <dbReference type="ARBA" id="ARBA00004132"/>
    </source>
</evidence>